<evidence type="ECO:0000313" key="2">
    <source>
        <dbReference type="EMBL" id="KAF7999148.1"/>
    </source>
</evidence>
<gene>
    <name evidence="2" type="ORF">HF325_006680</name>
</gene>
<dbReference type="Pfam" id="PF10644">
    <property type="entry name" value="Misat_Tub_SegII"/>
    <property type="match status" value="1"/>
</dbReference>
<dbReference type="InterPro" id="IPR019605">
    <property type="entry name" value="Misato_II_tubulin-like"/>
</dbReference>
<dbReference type="GO" id="GO:0007005">
    <property type="term" value="P:mitochondrion organization"/>
    <property type="evidence" value="ECO:0007669"/>
    <property type="project" value="InterPro"/>
</dbReference>
<sequence>MHEVINFSCSQASGHLITQLYNVQESHLPYTRNKTLTHANDVFLVASKVKGRTNYYPRSINVEFQGGFGYLGKYEYHGPKIEPELMENVEIRSQERRAKNEFQLNLDAGKPTDSLLLSKHNTEYWTDYNKLIYRPDLLISLGGFSHPEGTHKNFPRLKFENYNQQIQFVDIWDI</sequence>
<dbReference type="SUPFAM" id="SSF52490">
    <property type="entry name" value="Tubulin nucleotide-binding domain-like"/>
    <property type="match status" value="1"/>
</dbReference>
<dbReference type="InterPro" id="IPR049942">
    <property type="entry name" value="DML1/Misato"/>
</dbReference>
<dbReference type="Proteomes" id="UP000649328">
    <property type="component" value="Unassembled WGS sequence"/>
</dbReference>
<evidence type="ECO:0000259" key="1">
    <source>
        <dbReference type="Pfam" id="PF10644"/>
    </source>
</evidence>
<feature type="domain" description="Misato Segment II tubulin-like" evidence="1">
    <location>
        <begin position="2"/>
        <end position="107"/>
    </location>
</feature>
<dbReference type="PANTHER" id="PTHR13391">
    <property type="entry name" value="MITOCHONDRIAL DISTRIBUTION REGULATOR MISATO"/>
    <property type="match status" value="1"/>
</dbReference>
<dbReference type="GO" id="GO:0005739">
    <property type="term" value="C:mitochondrion"/>
    <property type="evidence" value="ECO:0007669"/>
    <property type="project" value="TreeGrafter"/>
</dbReference>
<organism evidence="2 3">
    <name type="scientific">Metschnikowia pulcherrima</name>
    <dbReference type="NCBI Taxonomy" id="27326"/>
    <lineage>
        <taxon>Eukaryota</taxon>
        <taxon>Fungi</taxon>
        <taxon>Dikarya</taxon>
        <taxon>Ascomycota</taxon>
        <taxon>Saccharomycotina</taxon>
        <taxon>Pichiomycetes</taxon>
        <taxon>Metschnikowiaceae</taxon>
        <taxon>Metschnikowia</taxon>
    </lineage>
</organism>
<accession>A0A8H7GL90</accession>
<protein>
    <recommendedName>
        <fullName evidence="1">Misato Segment II tubulin-like domain-containing protein</fullName>
    </recommendedName>
</protein>
<dbReference type="InterPro" id="IPR036525">
    <property type="entry name" value="Tubulin/FtsZ_GTPase_sf"/>
</dbReference>
<evidence type="ECO:0000313" key="3">
    <source>
        <dbReference type="Proteomes" id="UP000649328"/>
    </source>
</evidence>
<comment type="caution">
    <text evidence="2">The sequence shown here is derived from an EMBL/GenBank/DDBJ whole genome shotgun (WGS) entry which is preliminary data.</text>
</comment>
<proteinExistence type="predicted"/>
<keyword evidence="3" id="KW-1185">Reference proteome</keyword>
<dbReference type="OrthoDB" id="271881at2759"/>
<reference evidence="2" key="1">
    <citation type="submission" date="2020-10" db="EMBL/GenBank/DDBJ databases">
        <title>The Whole-Genome Sequence of Metschnikowia persimmonesis, a Novel Endophytic Yeast Species Isolated from Medicinal Plant Diospyros kaki Thumb.</title>
        <authorList>
            <person name="Rahmat E."/>
            <person name="Kang Y."/>
        </authorList>
    </citation>
    <scope>NUCLEOTIDE SEQUENCE</scope>
    <source>
        <strain evidence="2">KIOM G15050</strain>
    </source>
</reference>
<dbReference type="AlphaFoldDB" id="A0A8H7GL90"/>
<dbReference type="PANTHER" id="PTHR13391:SF0">
    <property type="entry name" value="PROTEIN MISATO HOMOLOG 1"/>
    <property type="match status" value="1"/>
</dbReference>
<dbReference type="EMBL" id="JACBPP010000010">
    <property type="protein sequence ID" value="KAF7999148.1"/>
    <property type="molecule type" value="Genomic_DNA"/>
</dbReference>
<name>A0A8H7GL90_9ASCO</name>